<feature type="coiled-coil region" evidence="1">
    <location>
        <begin position="176"/>
        <end position="203"/>
    </location>
</feature>
<keyword evidence="3" id="KW-1185">Reference proteome</keyword>
<evidence type="ECO:0000256" key="1">
    <source>
        <dbReference type="SAM" id="Coils"/>
    </source>
</evidence>
<feature type="coiled-coil region" evidence="1">
    <location>
        <begin position="360"/>
        <end position="436"/>
    </location>
</feature>
<feature type="coiled-coil region" evidence="1">
    <location>
        <begin position="257"/>
        <end position="305"/>
    </location>
</feature>
<name>A0ABP1R9D8_9HEXA</name>
<sequence>MSVRLEVADEKISDPPFILGTEQPLKPVFDQSVLNYLKELGLDLSEDEEDEENVAAGVGTPIGMNSLMDNHMKEDFPEEFEDEQKLSSEKERYSSNPVGKVKTKFLAKLSFSYADPIPHDELDYNYDDCNLSDLQFVRSVDNNWVVVKQILNLSQPLVFLHFEGIEHENEVLRAIVTEKNQEIAGLQVELQRARSAIGNAAEELTWTKMQHQKETGENAKEINKLKESLVAAEYTGNIAMNILHKKQKTFEKRKTAYQNLQSTVISLNTRIKDMEMNNDLKIQQINSLSNEVRVLKKNIVGLNANVVANMKEDSKNKELLLESARQYKACSMKQIATAKAEVTLARSLHETSVQARNKMRSELCKKLKSVEKELKAARKKIESGNTQLKQQHLRIQSSEKEISELAAKNVKNNEVIQDLQEKNGELNQFVDNVKNAMQMLCQRRGTTMQNNA</sequence>
<accession>A0ABP1R9D8</accession>
<reference evidence="2 3" key="1">
    <citation type="submission" date="2024-08" db="EMBL/GenBank/DDBJ databases">
        <authorList>
            <person name="Cucini C."/>
            <person name="Frati F."/>
        </authorList>
    </citation>
    <scope>NUCLEOTIDE SEQUENCE [LARGE SCALE GENOMIC DNA]</scope>
</reference>
<dbReference type="EMBL" id="CAXLJM020000061">
    <property type="protein sequence ID" value="CAL8119762.1"/>
    <property type="molecule type" value="Genomic_DNA"/>
</dbReference>
<organism evidence="2 3">
    <name type="scientific">Orchesella dallaii</name>
    <dbReference type="NCBI Taxonomy" id="48710"/>
    <lineage>
        <taxon>Eukaryota</taxon>
        <taxon>Metazoa</taxon>
        <taxon>Ecdysozoa</taxon>
        <taxon>Arthropoda</taxon>
        <taxon>Hexapoda</taxon>
        <taxon>Collembola</taxon>
        <taxon>Entomobryomorpha</taxon>
        <taxon>Entomobryoidea</taxon>
        <taxon>Orchesellidae</taxon>
        <taxon>Orchesellinae</taxon>
        <taxon>Orchesella</taxon>
    </lineage>
</organism>
<dbReference type="Proteomes" id="UP001642540">
    <property type="component" value="Unassembled WGS sequence"/>
</dbReference>
<keyword evidence="1" id="KW-0175">Coiled coil</keyword>
<gene>
    <name evidence="2" type="ORF">ODALV1_LOCUS18709</name>
</gene>
<proteinExistence type="predicted"/>
<evidence type="ECO:0000313" key="3">
    <source>
        <dbReference type="Proteomes" id="UP001642540"/>
    </source>
</evidence>
<protein>
    <submittedName>
        <fullName evidence="2">Uncharacterized protein</fullName>
    </submittedName>
</protein>
<evidence type="ECO:0000313" key="2">
    <source>
        <dbReference type="EMBL" id="CAL8119762.1"/>
    </source>
</evidence>
<comment type="caution">
    <text evidence="2">The sequence shown here is derived from an EMBL/GenBank/DDBJ whole genome shotgun (WGS) entry which is preliminary data.</text>
</comment>